<dbReference type="PANTHER" id="PTHR30273:SF2">
    <property type="entry name" value="PROTEIN FECR"/>
    <property type="match status" value="1"/>
</dbReference>
<evidence type="ECO:0000313" key="5">
    <source>
        <dbReference type="Proteomes" id="UP000530564"/>
    </source>
</evidence>
<dbReference type="PANTHER" id="PTHR30273">
    <property type="entry name" value="PERIPLASMIC SIGNAL SENSOR AND SIGMA FACTOR ACTIVATOR FECR-RELATED"/>
    <property type="match status" value="1"/>
</dbReference>
<dbReference type="AlphaFoldDB" id="A0A840A0Q0"/>
<dbReference type="InterPro" id="IPR012373">
    <property type="entry name" value="Ferrdict_sens_TM"/>
</dbReference>
<organism evidence="4 5">
    <name type="scientific">Phenylobacterium haematophilum</name>
    <dbReference type="NCBI Taxonomy" id="98513"/>
    <lineage>
        <taxon>Bacteria</taxon>
        <taxon>Pseudomonadati</taxon>
        <taxon>Pseudomonadota</taxon>
        <taxon>Alphaproteobacteria</taxon>
        <taxon>Caulobacterales</taxon>
        <taxon>Caulobacteraceae</taxon>
        <taxon>Phenylobacterium</taxon>
    </lineage>
</organism>
<feature type="domain" description="FecR N-terminal" evidence="3">
    <location>
        <begin position="14"/>
        <end position="54"/>
    </location>
</feature>
<protein>
    <submittedName>
        <fullName evidence="4">Transmembrane sensor</fullName>
    </submittedName>
</protein>
<gene>
    <name evidence="4" type="ORF">GGQ61_002929</name>
</gene>
<keyword evidence="1 4" id="KW-0812">Transmembrane</keyword>
<accession>A0A840A0Q0</accession>
<keyword evidence="1" id="KW-1133">Transmembrane helix</keyword>
<dbReference type="Proteomes" id="UP000530564">
    <property type="component" value="Unassembled WGS sequence"/>
</dbReference>
<dbReference type="InterPro" id="IPR006860">
    <property type="entry name" value="FecR"/>
</dbReference>
<dbReference type="EMBL" id="JACIDK010000004">
    <property type="protein sequence ID" value="MBB3892196.1"/>
    <property type="molecule type" value="Genomic_DNA"/>
</dbReference>
<dbReference type="Pfam" id="PF04773">
    <property type="entry name" value="FecR"/>
    <property type="match status" value="1"/>
</dbReference>
<proteinExistence type="predicted"/>
<sequence>MSRALLNRDPDEVAAELFLRRRSGDWSEADARELAAWLEAAPLHRVCFEGVERMWGAAGEGAGSPAVRAMRAEALAAQPQGRRWPVRSFAAMAASLAVVVAGVGVGLLTQREGLLAPAAERQAQVYRTAVGERATVTLADGSQLLLNTASEVRVDYSAKRRGLQLVSGEAWFDVAKDASRPFVVGAGEHTVTAVGTSFDVRLEKAGLRVAVVEGKVAVDAVGRGRVSEVKAGERIDVEGRAAVLRPSGPVAGDWREGRIEFASVTLAEAAAEMNRYRRTPIVVTDPAVARMRVSGVFYSGENSGFLDALPLTHPVSVQVGGDAVRIGPVRDKKTSSLK</sequence>
<feature type="domain" description="FecR protein" evidence="2">
    <location>
        <begin position="125"/>
        <end position="216"/>
    </location>
</feature>
<keyword evidence="5" id="KW-1185">Reference proteome</keyword>
<dbReference type="Gene3D" id="3.55.50.30">
    <property type="match status" value="1"/>
</dbReference>
<dbReference type="InterPro" id="IPR032623">
    <property type="entry name" value="FecR_N"/>
</dbReference>
<evidence type="ECO:0000313" key="4">
    <source>
        <dbReference type="EMBL" id="MBB3892196.1"/>
    </source>
</evidence>
<feature type="transmembrane region" description="Helical" evidence="1">
    <location>
        <begin position="89"/>
        <end position="108"/>
    </location>
</feature>
<name>A0A840A0Q0_9CAUL</name>
<keyword evidence="1" id="KW-0472">Membrane</keyword>
<comment type="caution">
    <text evidence="4">The sequence shown here is derived from an EMBL/GenBank/DDBJ whole genome shotgun (WGS) entry which is preliminary data.</text>
</comment>
<dbReference type="Pfam" id="PF16220">
    <property type="entry name" value="DUF4880"/>
    <property type="match status" value="1"/>
</dbReference>
<evidence type="ECO:0000259" key="3">
    <source>
        <dbReference type="Pfam" id="PF16220"/>
    </source>
</evidence>
<dbReference type="PIRSF" id="PIRSF018266">
    <property type="entry name" value="FecR"/>
    <property type="match status" value="1"/>
</dbReference>
<dbReference type="GO" id="GO:0016989">
    <property type="term" value="F:sigma factor antagonist activity"/>
    <property type="evidence" value="ECO:0007669"/>
    <property type="project" value="TreeGrafter"/>
</dbReference>
<evidence type="ECO:0000259" key="2">
    <source>
        <dbReference type="Pfam" id="PF04773"/>
    </source>
</evidence>
<dbReference type="Gene3D" id="2.60.120.1440">
    <property type="match status" value="1"/>
</dbReference>
<evidence type="ECO:0000256" key="1">
    <source>
        <dbReference type="SAM" id="Phobius"/>
    </source>
</evidence>
<reference evidence="4 5" key="1">
    <citation type="submission" date="2020-08" db="EMBL/GenBank/DDBJ databases">
        <title>Genomic Encyclopedia of Type Strains, Phase IV (KMG-IV): sequencing the most valuable type-strain genomes for metagenomic binning, comparative biology and taxonomic classification.</title>
        <authorList>
            <person name="Goeker M."/>
        </authorList>
    </citation>
    <scope>NUCLEOTIDE SEQUENCE [LARGE SCALE GENOMIC DNA]</scope>
    <source>
        <strain evidence="4 5">DSM 21793</strain>
    </source>
</reference>
<dbReference type="RefSeq" id="WP_183774038.1">
    <property type="nucleotide sequence ID" value="NZ_JACIDK010000004.1"/>
</dbReference>